<sequence>MKTLLKNGREQKGLKTRELAQLMGIDQALVSKFENGSRKPTKEQVIKLAAILEIDYETIMITWLKEKIIHELGDEKLALEALIEAQEEIKKLRNNSLNSISKPLQKLLDEIDLLKAKLDTFRQFESNKVIQLLDLEFTFDNNRLEGNTLTFQETDLVINKGLTIAGKTMKEHLEVINHVEAITYVRSLVEINSALTEKELLSIHHLLARGIQLDDVGKYRNTEIKMETNATSVCHPDQLIKEMDTFFNWYDSHKNTIHPVILAAETHLKLYRIQPFGTSNGKTARLVQSFILLQHGYVNVNSKGDNQNETIYEKLLFQAISTDNKEAFISFIAQTEKECLERYIGLIAQ</sequence>
<keyword evidence="4" id="KW-1185">Reference proteome</keyword>
<dbReference type="PANTHER" id="PTHR13504">
    <property type="entry name" value="FIDO DOMAIN-CONTAINING PROTEIN DDB_G0283145"/>
    <property type="match status" value="1"/>
</dbReference>
<feature type="domain" description="Fido" evidence="2">
    <location>
        <begin position="195"/>
        <end position="334"/>
    </location>
</feature>
<dbReference type="PROSITE" id="PS51459">
    <property type="entry name" value="FIDO"/>
    <property type="match status" value="1"/>
</dbReference>
<comment type="caution">
    <text evidence="3">The sequence shown here is derived from an EMBL/GenBank/DDBJ whole genome shotgun (WGS) entry which is preliminary data.</text>
</comment>
<dbReference type="Pfam" id="PF01381">
    <property type="entry name" value="HTH_3"/>
    <property type="match status" value="1"/>
</dbReference>
<dbReference type="EMBL" id="JACRUJ010000006">
    <property type="protein sequence ID" value="MBC5842739.1"/>
    <property type="molecule type" value="Genomic_DNA"/>
</dbReference>
<dbReference type="SMART" id="SM00530">
    <property type="entry name" value="HTH_XRE"/>
    <property type="match status" value="1"/>
</dbReference>
<dbReference type="SUPFAM" id="SSF47413">
    <property type="entry name" value="lambda repressor-like DNA-binding domains"/>
    <property type="match status" value="1"/>
</dbReference>
<organism evidence="3 4">
    <name type="scientific">Flavobacterium kayseriense</name>
    <dbReference type="NCBI Taxonomy" id="2764714"/>
    <lineage>
        <taxon>Bacteria</taxon>
        <taxon>Pseudomonadati</taxon>
        <taxon>Bacteroidota</taxon>
        <taxon>Flavobacteriia</taxon>
        <taxon>Flavobacteriales</taxon>
        <taxon>Flavobacteriaceae</taxon>
        <taxon>Flavobacterium</taxon>
    </lineage>
</organism>
<feature type="domain" description="HTH cro/C1-type" evidence="1">
    <location>
        <begin position="5"/>
        <end position="59"/>
    </location>
</feature>
<dbReference type="PROSITE" id="PS50943">
    <property type="entry name" value="HTH_CROC1"/>
    <property type="match status" value="1"/>
</dbReference>
<dbReference type="Gene3D" id="1.10.260.40">
    <property type="entry name" value="lambda repressor-like DNA-binding domains"/>
    <property type="match status" value="1"/>
</dbReference>
<dbReference type="SUPFAM" id="SSF140931">
    <property type="entry name" value="Fic-like"/>
    <property type="match status" value="1"/>
</dbReference>
<evidence type="ECO:0000259" key="2">
    <source>
        <dbReference type="PROSITE" id="PS51459"/>
    </source>
</evidence>
<accession>A0ABR7JBP8</accession>
<dbReference type="InterPro" id="IPR040198">
    <property type="entry name" value="Fido_containing"/>
</dbReference>
<dbReference type="RefSeq" id="WP_187011235.1">
    <property type="nucleotide sequence ID" value="NZ_JACRUI010000006.1"/>
</dbReference>
<dbReference type="CDD" id="cd00093">
    <property type="entry name" value="HTH_XRE"/>
    <property type="match status" value="1"/>
</dbReference>
<gene>
    <name evidence="3" type="ORF">H8R23_15100</name>
</gene>
<evidence type="ECO:0000313" key="3">
    <source>
        <dbReference type="EMBL" id="MBC5842739.1"/>
    </source>
</evidence>
<dbReference type="Proteomes" id="UP000629963">
    <property type="component" value="Unassembled WGS sequence"/>
</dbReference>
<proteinExistence type="predicted"/>
<dbReference type="InterPro" id="IPR003812">
    <property type="entry name" value="Fido"/>
</dbReference>
<reference evidence="3 4" key="1">
    <citation type="submission" date="2020-08" db="EMBL/GenBank/DDBJ databases">
        <title>Description of novel Flavobacterium F-380 isolate.</title>
        <authorList>
            <person name="Saticioglu I.B."/>
            <person name="Duman M."/>
            <person name="Altun S."/>
        </authorList>
    </citation>
    <scope>NUCLEOTIDE SEQUENCE [LARGE SCALE GENOMIC DNA]</scope>
    <source>
        <strain evidence="3 4">F-380</strain>
    </source>
</reference>
<dbReference type="InterPro" id="IPR036597">
    <property type="entry name" value="Fido-like_dom_sf"/>
</dbReference>
<dbReference type="Gene3D" id="1.10.3290.10">
    <property type="entry name" value="Fido-like domain"/>
    <property type="match status" value="1"/>
</dbReference>
<evidence type="ECO:0000259" key="1">
    <source>
        <dbReference type="PROSITE" id="PS50943"/>
    </source>
</evidence>
<dbReference type="Pfam" id="PF02661">
    <property type="entry name" value="Fic"/>
    <property type="match status" value="1"/>
</dbReference>
<dbReference type="InterPro" id="IPR010982">
    <property type="entry name" value="Lambda_DNA-bd_dom_sf"/>
</dbReference>
<dbReference type="InterPro" id="IPR001387">
    <property type="entry name" value="Cro/C1-type_HTH"/>
</dbReference>
<protein>
    <submittedName>
        <fullName evidence="3">Fic family protein</fullName>
    </submittedName>
</protein>
<evidence type="ECO:0000313" key="4">
    <source>
        <dbReference type="Proteomes" id="UP000629963"/>
    </source>
</evidence>
<name>A0ABR7JBP8_9FLAO</name>
<dbReference type="PANTHER" id="PTHR13504:SF38">
    <property type="entry name" value="FIDO DOMAIN-CONTAINING PROTEIN"/>
    <property type="match status" value="1"/>
</dbReference>